<name>A0ABV6IZR6_9PROT</name>
<dbReference type="InterPro" id="IPR036909">
    <property type="entry name" value="Cyt_c-like_dom_sf"/>
</dbReference>
<dbReference type="Proteomes" id="UP001589789">
    <property type="component" value="Unassembled WGS sequence"/>
</dbReference>
<dbReference type="EMBL" id="JBHLVZ010000084">
    <property type="protein sequence ID" value="MFC0388709.1"/>
    <property type="molecule type" value="Genomic_DNA"/>
</dbReference>
<accession>A0ABV6IZR6</accession>
<dbReference type="SUPFAM" id="SSF46626">
    <property type="entry name" value="Cytochrome c"/>
    <property type="match status" value="1"/>
</dbReference>
<proteinExistence type="predicted"/>
<evidence type="ECO:0000313" key="1">
    <source>
        <dbReference type="EMBL" id="MFC0388709.1"/>
    </source>
</evidence>
<evidence type="ECO:0000313" key="2">
    <source>
        <dbReference type="Proteomes" id="UP001589789"/>
    </source>
</evidence>
<dbReference type="RefSeq" id="WP_377055364.1">
    <property type="nucleotide sequence ID" value="NZ_JBHLVZ010000084.1"/>
</dbReference>
<keyword evidence="2" id="KW-1185">Reference proteome</keyword>
<dbReference type="Gene3D" id="1.10.760.10">
    <property type="entry name" value="Cytochrome c-like domain"/>
    <property type="match status" value="1"/>
</dbReference>
<evidence type="ECO:0008006" key="3">
    <source>
        <dbReference type="Google" id="ProtNLM"/>
    </source>
</evidence>
<protein>
    <recommendedName>
        <fullName evidence="3">Cytochrome c domain-containing protein</fullName>
    </recommendedName>
</protein>
<gene>
    <name evidence="1" type="ORF">ACFFIC_24660</name>
</gene>
<comment type="caution">
    <text evidence="1">The sequence shown here is derived from an EMBL/GenBank/DDBJ whole genome shotgun (WGS) entry which is preliminary data.</text>
</comment>
<reference evidence="1 2" key="1">
    <citation type="submission" date="2024-09" db="EMBL/GenBank/DDBJ databases">
        <authorList>
            <person name="Sun Q."/>
            <person name="Mori K."/>
        </authorList>
    </citation>
    <scope>NUCLEOTIDE SEQUENCE [LARGE SCALE GENOMIC DNA]</scope>
    <source>
        <strain evidence="1 2">CCM 7468</strain>
    </source>
</reference>
<sequence>MSLLPLEKAALGAICALGLLVLATDIPSRRAPHAPAAPPPTPMALATAAAEARAAAGREEAARATVAGREEEARLAAVQNPPETAEALPPGHGREEVFARCTACHSTAIIRRSGLQPAAWDELMDWMTEKHGMPPLEGPDRALVVDYLARSFPPRRAPRGGANPFLN</sequence>
<organism evidence="1 2">
    <name type="scientific">Muricoccus vinaceus</name>
    <dbReference type="NCBI Taxonomy" id="424704"/>
    <lineage>
        <taxon>Bacteria</taxon>
        <taxon>Pseudomonadati</taxon>
        <taxon>Pseudomonadota</taxon>
        <taxon>Alphaproteobacteria</taxon>
        <taxon>Acetobacterales</taxon>
        <taxon>Roseomonadaceae</taxon>
        <taxon>Muricoccus</taxon>
    </lineage>
</organism>